<keyword evidence="4" id="KW-0333">Golgi apparatus</keyword>
<keyword evidence="12" id="KW-1185">Reference proteome</keyword>
<evidence type="ECO:0000313" key="12">
    <source>
        <dbReference type="Proteomes" id="UP000276133"/>
    </source>
</evidence>
<evidence type="ECO:0000256" key="8">
    <source>
        <dbReference type="ARBA" id="ARBA00039478"/>
    </source>
</evidence>
<dbReference type="SMART" id="SM00177">
    <property type="entry name" value="ARF"/>
    <property type="match status" value="1"/>
</dbReference>
<dbReference type="PANTHER" id="PTHR45909">
    <property type="entry name" value="ADP-RIBOSYLATION FACTOR-RELATED PROTEIN 1"/>
    <property type="match status" value="1"/>
</dbReference>
<feature type="binding site" evidence="9">
    <location>
        <position position="78"/>
    </location>
    <ligand>
        <name>GTP</name>
        <dbReference type="ChEBI" id="CHEBI:37565"/>
    </ligand>
</feature>
<dbReference type="InterPro" id="IPR024156">
    <property type="entry name" value="Small_GTPase_ARF"/>
</dbReference>
<dbReference type="SMART" id="SM00178">
    <property type="entry name" value="SAR"/>
    <property type="match status" value="1"/>
</dbReference>
<sequence length="202" mass="22841">MYTLISGLYEYLTQKDDYFILLLGLDNAGKTTYLEQVKTKFTANYKMMNPAKITSTVGCNIGQVEIANVRLNFWDLGGQEELQSLWDKYYAESHGIIYMIDSTDRDRLEESWLAFDKMIQNEQLVGLPLLVACNKQDLDDCMSVPEIKKMFNKSAANIGVRNCMATATSALTGEGVHEGINWMKECVENNAVKRPPKESKIA</sequence>
<protein>
    <recommendedName>
        <fullName evidence="8">ADP-ribosylation factor-related protein 1</fullName>
    </recommendedName>
</protein>
<feature type="binding site" evidence="10">
    <location>
        <position position="31"/>
    </location>
    <ligand>
        <name>Mg(2+)</name>
        <dbReference type="ChEBI" id="CHEBI:18420"/>
    </ligand>
</feature>
<evidence type="ECO:0000256" key="4">
    <source>
        <dbReference type="ARBA" id="ARBA00023034"/>
    </source>
</evidence>
<dbReference type="GO" id="GO:0003924">
    <property type="term" value="F:GTPase activity"/>
    <property type="evidence" value="ECO:0007669"/>
    <property type="project" value="InterPro"/>
</dbReference>
<comment type="subcellular location">
    <subcellularLocation>
        <location evidence="1">Golgi apparatus</location>
        <location evidence="1">trans-Golgi network</location>
    </subcellularLocation>
</comment>
<comment type="caution">
    <text evidence="11">The sequence shown here is derived from an EMBL/GenBank/DDBJ whole genome shotgun (WGS) entry which is preliminary data.</text>
</comment>
<evidence type="ECO:0000256" key="3">
    <source>
        <dbReference type="ARBA" id="ARBA00022990"/>
    </source>
</evidence>
<keyword evidence="3" id="KW-0007">Acetylation</keyword>
<evidence type="ECO:0000313" key="11">
    <source>
        <dbReference type="EMBL" id="RNA35285.1"/>
    </source>
</evidence>
<dbReference type="STRING" id="10195.A0A3M7SHW2"/>
<keyword evidence="5 9" id="KW-0342">GTP-binding</keyword>
<evidence type="ECO:0000256" key="7">
    <source>
        <dbReference type="ARBA" id="ARBA00038765"/>
    </source>
</evidence>
<dbReference type="NCBIfam" id="TIGR00231">
    <property type="entry name" value="small_GTP"/>
    <property type="match status" value="1"/>
</dbReference>
<comment type="function">
    <text evidence="6">Trans-Golgi-associated GTPase that regulates protein sorting. Controls the targeting of ARL1 and its effector to the trans-Golgi. Required for the lipidation of chylomicrons in the intestine and required for VLDL lipidation in the liver.</text>
</comment>
<name>A0A3M7SHW2_BRAPC</name>
<dbReference type="GO" id="GO:0046872">
    <property type="term" value="F:metal ion binding"/>
    <property type="evidence" value="ECO:0007669"/>
    <property type="project" value="UniProtKB-KW"/>
</dbReference>
<proteinExistence type="predicted"/>
<dbReference type="GO" id="GO:0043001">
    <property type="term" value="P:Golgi to plasma membrane protein transport"/>
    <property type="evidence" value="ECO:0007669"/>
    <property type="project" value="TreeGrafter"/>
</dbReference>
<comment type="subunit">
    <text evidence="7">Interacts with SYS1.</text>
</comment>
<organism evidence="11 12">
    <name type="scientific">Brachionus plicatilis</name>
    <name type="common">Marine rotifer</name>
    <name type="synonym">Brachionus muelleri</name>
    <dbReference type="NCBI Taxonomy" id="10195"/>
    <lineage>
        <taxon>Eukaryota</taxon>
        <taxon>Metazoa</taxon>
        <taxon>Spiralia</taxon>
        <taxon>Gnathifera</taxon>
        <taxon>Rotifera</taxon>
        <taxon>Eurotatoria</taxon>
        <taxon>Monogononta</taxon>
        <taxon>Pseudotrocha</taxon>
        <taxon>Ploima</taxon>
        <taxon>Brachionidae</taxon>
        <taxon>Brachionus</taxon>
    </lineage>
</organism>
<dbReference type="GO" id="GO:0016020">
    <property type="term" value="C:membrane"/>
    <property type="evidence" value="ECO:0007669"/>
    <property type="project" value="UniProtKB-ARBA"/>
</dbReference>
<evidence type="ECO:0000256" key="2">
    <source>
        <dbReference type="ARBA" id="ARBA00022741"/>
    </source>
</evidence>
<evidence type="ECO:0000256" key="10">
    <source>
        <dbReference type="PIRSR" id="PIRSR606689-2"/>
    </source>
</evidence>
<dbReference type="GO" id="GO:0005525">
    <property type="term" value="F:GTP binding"/>
    <property type="evidence" value="ECO:0007669"/>
    <property type="project" value="UniProtKB-KW"/>
</dbReference>
<keyword evidence="2 9" id="KW-0547">Nucleotide-binding</keyword>
<dbReference type="InterPro" id="IPR027417">
    <property type="entry name" value="P-loop_NTPase"/>
</dbReference>
<dbReference type="SUPFAM" id="SSF52540">
    <property type="entry name" value="P-loop containing nucleoside triphosphate hydrolases"/>
    <property type="match status" value="1"/>
</dbReference>
<evidence type="ECO:0000256" key="6">
    <source>
        <dbReference type="ARBA" id="ARBA00037377"/>
    </source>
</evidence>
<dbReference type="CDD" id="cd04160">
    <property type="entry name" value="Arfrp1"/>
    <property type="match status" value="1"/>
</dbReference>
<evidence type="ECO:0000256" key="9">
    <source>
        <dbReference type="PIRSR" id="PIRSR606689-1"/>
    </source>
</evidence>
<dbReference type="InterPro" id="IPR005225">
    <property type="entry name" value="Small_GTP-bd"/>
</dbReference>
<dbReference type="EMBL" id="REGN01001345">
    <property type="protein sequence ID" value="RNA35285.1"/>
    <property type="molecule type" value="Genomic_DNA"/>
</dbReference>
<evidence type="ECO:0000256" key="5">
    <source>
        <dbReference type="ARBA" id="ARBA00023134"/>
    </source>
</evidence>
<dbReference type="OrthoDB" id="414781at2759"/>
<dbReference type="PRINTS" id="PR00449">
    <property type="entry name" value="RASTRNSFRMNG"/>
</dbReference>
<feature type="binding site" evidence="9">
    <location>
        <begin position="24"/>
        <end position="31"/>
    </location>
    <ligand>
        <name>GTP</name>
        <dbReference type="ChEBI" id="CHEBI:37565"/>
    </ligand>
</feature>
<feature type="binding site" evidence="9">
    <location>
        <begin position="134"/>
        <end position="137"/>
    </location>
    <ligand>
        <name>GTP</name>
        <dbReference type="ChEBI" id="CHEBI:37565"/>
    </ligand>
</feature>
<dbReference type="AlphaFoldDB" id="A0A3M7SHW2"/>
<dbReference type="GO" id="GO:0006886">
    <property type="term" value="P:intracellular protein transport"/>
    <property type="evidence" value="ECO:0007669"/>
    <property type="project" value="TreeGrafter"/>
</dbReference>
<gene>
    <name evidence="11" type="ORF">BpHYR1_036804</name>
</gene>
<reference evidence="11 12" key="1">
    <citation type="journal article" date="2018" name="Sci. Rep.">
        <title>Genomic signatures of local adaptation to the degree of environmental predictability in rotifers.</title>
        <authorList>
            <person name="Franch-Gras L."/>
            <person name="Hahn C."/>
            <person name="Garcia-Roger E.M."/>
            <person name="Carmona M.J."/>
            <person name="Serra M."/>
            <person name="Gomez A."/>
        </authorList>
    </citation>
    <scope>NUCLEOTIDE SEQUENCE [LARGE SCALE GENOMIC DNA]</scope>
    <source>
        <strain evidence="11">HYR1</strain>
    </source>
</reference>
<dbReference type="FunFam" id="3.40.50.300:FF:000509">
    <property type="entry name" value="ADP-ribosylation factor-related protein 1"/>
    <property type="match status" value="1"/>
</dbReference>
<dbReference type="PROSITE" id="PS51417">
    <property type="entry name" value="ARF"/>
    <property type="match status" value="1"/>
</dbReference>
<feature type="binding site" evidence="10">
    <location>
        <position position="56"/>
    </location>
    <ligand>
        <name>Mg(2+)</name>
        <dbReference type="ChEBI" id="CHEBI:18420"/>
    </ligand>
</feature>
<dbReference type="GO" id="GO:0005794">
    <property type="term" value="C:Golgi apparatus"/>
    <property type="evidence" value="ECO:0007669"/>
    <property type="project" value="UniProtKB-SubCell"/>
</dbReference>
<dbReference type="Pfam" id="PF00025">
    <property type="entry name" value="Arf"/>
    <property type="match status" value="1"/>
</dbReference>
<keyword evidence="10" id="KW-0479">Metal-binding</keyword>
<dbReference type="GO" id="GO:0034067">
    <property type="term" value="P:protein localization to Golgi apparatus"/>
    <property type="evidence" value="ECO:0007669"/>
    <property type="project" value="TreeGrafter"/>
</dbReference>
<dbReference type="Proteomes" id="UP000276133">
    <property type="component" value="Unassembled WGS sequence"/>
</dbReference>
<dbReference type="PANTHER" id="PTHR45909:SF1">
    <property type="entry name" value="ADP-RIBOSYLATION FACTOR-RELATED PROTEIN 1"/>
    <property type="match status" value="1"/>
</dbReference>
<dbReference type="InterPro" id="IPR006689">
    <property type="entry name" value="Small_GTPase_ARF/SAR"/>
</dbReference>
<evidence type="ECO:0000256" key="1">
    <source>
        <dbReference type="ARBA" id="ARBA00004601"/>
    </source>
</evidence>
<dbReference type="Gene3D" id="3.40.50.300">
    <property type="entry name" value="P-loop containing nucleotide triphosphate hydrolases"/>
    <property type="match status" value="1"/>
</dbReference>
<accession>A0A3M7SHW2</accession>
<keyword evidence="10" id="KW-0460">Magnesium</keyword>